<name>A0ABU1YSK8_ROSSA</name>
<dbReference type="RefSeq" id="WP_310269788.1">
    <property type="nucleotide sequence ID" value="NZ_JAVDXU010000003.1"/>
</dbReference>
<dbReference type="PANTHER" id="PTHR43685:SF2">
    <property type="entry name" value="GLYCOSYLTRANSFERASE 2-LIKE DOMAIN-CONTAINING PROTEIN"/>
    <property type="match status" value="1"/>
</dbReference>
<keyword evidence="3" id="KW-1185">Reference proteome</keyword>
<dbReference type="Pfam" id="PF00535">
    <property type="entry name" value="Glycos_transf_2"/>
    <property type="match status" value="1"/>
</dbReference>
<organism evidence="2 3">
    <name type="scientific">Roseateles saccharophilus</name>
    <name type="common">Pseudomonas saccharophila</name>
    <dbReference type="NCBI Taxonomy" id="304"/>
    <lineage>
        <taxon>Bacteria</taxon>
        <taxon>Pseudomonadati</taxon>
        <taxon>Pseudomonadota</taxon>
        <taxon>Betaproteobacteria</taxon>
        <taxon>Burkholderiales</taxon>
        <taxon>Sphaerotilaceae</taxon>
        <taxon>Roseateles</taxon>
    </lineage>
</organism>
<feature type="domain" description="Glycosyltransferase 2-like" evidence="1">
    <location>
        <begin position="4"/>
        <end position="111"/>
    </location>
</feature>
<reference evidence="2 3" key="1">
    <citation type="submission" date="2023-07" db="EMBL/GenBank/DDBJ databases">
        <title>Sorghum-associated microbial communities from plants grown in Nebraska, USA.</title>
        <authorList>
            <person name="Schachtman D."/>
        </authorList>
    </citation>
    <scope>NUCLEOTIDE SEQUENCE [LARGE SCALE GENOMIC DNA]</scope>
    <source>
        <strain evidence="2 3">BE314</strain>
    </source>
</reference>
<dbReference type="SUPFAM" id="SSF53448">
    <property type="entry name" value="Nucleotide-diphospho-sugar transferases"/>
    <property type="match status" value="1"/>
</dbReference>
<evidence type="ECO:0000259" key="1">
    <source>
        <dbReference type="Pfam" id="PF00535"/>
    </source>
</evidence>
<dbReference type="InterPro" id="IPR050834">
    <property type="entry name" value="Glycosyltransf_2"/>
</dbReference>
<dbReference type="Proteomes" id="UP001180453">
    <property type="component" value="Unassembled WGS sequence"/>
</dbReference>
<gene>
    <name evidence="2" type="ORF">J2X20_004512</name>
</gene>
<dbReference type="InterPro" id="IPR029044">
    <property type="entry name" value="Nucleotide-diphossugar_trans"/>
</dbReference>
<dbReference type="CDD" id="cd00761">
    <property type="entry name" value="Glyco_tranf_GTA_type"/>
    <property type="match status" value="1"/>
</dbReference>
<dbReference type="PANTHER" id="PTHR43685">
    <property type="entry name" value="GLYCOSYLTRANSFERASE"/>
    <property type="match status" value="1"/>
</dbReference>
<dbReference type="Gene3D" id="3.90.550.10">
    <property type="entry name" value="Spore Coat Polysaccharide Biosynthesis Protein SpsA, Chain A"/>
    <property type="match status" value="1"/>
</dbReference>
<comment type="caution">
    <text evidence="2">The sequence shown here is derived from an EMBL/GenBank/DDBJ whole genome shotgun (WGS) entry which is preliminary data.</text>
</comment>
<accession>A0ABU1YSK8</accession>
<dbReference type="EMBL" id="JAVDXU010000003">
    <property type="protein sequence ID" value="MDR7271844.1"/>
    <property type="molecule type" value="Genomic_DNA"/>
</dbReference>
<evidence type="ECO:0000313" key="3">
    <source>
        <dbReference type="Proteomes" id="UP001180453"/>
    </source>
</evidence>
<sequence length="294" mass="32253">MDVSVVIAVKNEEVHVESAVTSVVEQVGLTFEVIVVDDGSTDRTSEILSALAGRHAHLRVVRNPKAGKCSAFNHGISLATGRFVCIFAGDDIMPAGSLAARFAKVKDYPVDEPVVGLCKLVTMSEVKRFDGHLVPRKPGVGALSGVSPLMSQQVLHKIFPVPEMLPNEDTWMELAVLHYPGWTVVHSDIVGCAWRVHQGNSINMMSAFPEYNRKITIRLRAYGLFLAQHGADLRPAGRSELQAKVQCEEQRVKGSVIGVLRSPVGWVDRLRALSITNGFMYGVRRRLYGLLSGW</sequence>
<proteinExistence type="predicted"/>
<protein>
    <submittedName>
        <fullName evidence="2">Glycosyltransferase involved in cell wall biosynthesis</fullName>
    </submittedName>
</protein>
<evidence type="ECO:0000313" key="2">
    <source>
        <dbReference type="EMBL" id="MDR7271844.1"/>
    </source>
</evidence>
<dbReference type="InterPro" id="IPR001173">
    <property type="entry name" value="Glyco_trans_2-like"/>
</dbReference>